<organism evidence="1 2">
    <name type="scientific">Steinernema hermaphroditum</name>
    <dbReference type="NCBI Taxonomy" id="289476"/>
    <lineage>
        <taxon>Eukaryota</taxon>
        <taxon>Metazoa</taxon>
        <taxon>Ecdysozoa</taxon>
        <taxon>Nematoda</taxon>
        <taxon>Chromadorea</taxon>
        <taxon>Rhabditida</taxon>
        <taxon>Tylenchina</taxon>
        <taxon>Panagrolaimomorpha</taxon>
        <taxon>Strongyloidoidea</taxon>
        <taxon>Steinernematidae</taxon>
        <taxon>Steinernema</taxon>
    </lineage>
</organism>
<name>A0AA39I2S3_9BILA</name>
<dbReference type="EMBL" id="JAUCMV010000002">
    <property type="protein sequence ID" value="KAK0416766.1"/>
    <property type="molecule type" value="Genomic_DNA"/>
</dbReference>
<evidence type="ECO:0000313" key="2">
    <source>
        <dbReference type="Proteomes" id="UP001175271"/>
    </source>
</evidence>
<dbReference type="Proteomes" id="UP001175271">
    <property type="component" value="Unassembled WGS sequence"/>
</dbReference>
<evidence type="ECO:0000313" key="1">
    <source>
        <dbReference type="EMBL" id="KAK0416766.1"/>
    </source>
</evidence>
<protein>
    <submittedName>
        <fullName evidence="1">Uncharacterized protein</fullName>
    </submittedName>
</protein>
<comment type="caution">
    <text evidence="1">The sequence shown here is derived from an EMBL/GenBank/DDBJ whole genome shotgun (WGS) entry which is preliminary data.</text>
</comment>
<accession>A0AA39I2S3</accession>
<sequence length="427" mass="48498">MSKPDRIHDHFLSAKSTEVLMQFSRSAGPAAMSRLHHSCFETHFQLSADSLDFARLSEALVLSRFFSKCFSRVVMFPVQPNAEDAPPIESTMVDSSLPSFSQPCVSQFTEVEGERLTYSEERKVILVNVERKDLSGLFYNPSLGYVYDPYQAVSLLSNFLEKGAVFPAWVRHVKHRKQDSRLPAFTIEPRLHKKTYDLVRQAQEQLQIISGYGIIAGAELICFKHSNISFNLDTTWAGLFRTGLAVRFKAAARPGSPCYDVVELMQEEWRRAIPAKFTKNGPAFRVELKPHHTHDLNLYYNPYFGLIANPSTVHRPKSRNHDSNTFEAWIMENVSGTAATRFKIVCEEDLPEDTHELCNYEHRCFLKNWPMSIEGEHSCTDCKNRSCESASILQEVNSSKMLEGVASNDMLLYLTVLESIADAKHGE</sequence>
<reference evidence="1" key="1">
    <citation type="submission" date="2023-06" db="EMBL/GenBank/DDBJ databases">
        <title>Genomic analysis of the entomopathogenic nematode Steinernema hermaphroditum.</title>
        <authorList>
            <person name="Schwarz E.M."/>
            <person name="Heppert J.K."/>
            <person name="Baniya A."/>
            <person name="Schwartz H.T."/>
            <person name="Tan C.-H."/>
            <person name="Antoshechkin I."/>
            <person name="Sternberg P.W."/>
            <person name="Goodrich-Blair H."/>
            <person name="Dillman A.R."/>
        </authorList>
    </citation>
    <scope>NUCLEOTIDE SEQUENCE</scope>
    <source>
        <strain evidence="1">PS9179</strain>
        <tissue evidence="1">Whole animal</tissue>
    </source>
</reference>
<keyword evidence="2" id="KW-1185">Reference proteome</keyword>
<gene>
    <name evidence="1" type="ORF">QR680_012672</name>
</gene>
<proteinExistence type="predicted"/>
<dbReference type="AlphaFoldDB" id="A0AA39I2S3"/>